<keyword evidence="2" id="KW-1185">Reference proteome</keyword>
<dbReference type="KEGG" id="vg:29067975"/>
<dbReference type="GeneID" id="29067975"/>
<reference evidence="2" key="1">
    <citation type="submission" date="2016-07" db="EMBL/GenBank/DDBJ databases">
        <authorList>
            <person name="Florea S."/>
            <person name="Webb J.S."/>
            <person name="Jaromczyk J."/>
            <person name="Schardl C.L."/>
        </authorList>
    </citation>
    <scope>NUCLEOTIDE SEQUENCE [LARGE SCALE GENOMIC DNA]</scope>
</reference>
<evidence type="ECO:0000313" key="2">
    <source>
        <dbReference type="Proteomes" id="UP000203357"/>
    </source>
</evidence>
<dbReference type="Proteomes" id="UP000203357">
    <property type="component" value="Segment"/>
</dbReference>
<evidence type="ECO:0000313" key="1">
    <source>
        <dbReference type="EMBL" id="AOE44593.1"/>
    </source>
</evidence>
<accession>A0A1B3B0Q3</accession>
<dbReference type="RefSeq" id="YP_009291050.1">
    <property type="nucleotide sequence ID" value="NC_031109.1"/>
</dbReference>
<dbReference type="EMBL" id="KX557281">
    <property type="protein sequence ID" value="AOE44593.1"/>
    <property type="molecule type" value="Genomic_DNA"/>
</dbReference>
<sequence length="62" mass="7185">MNWKELLESLTMDHLDRFRFDNTICPPGLSRQEIIEQANDFCVSASSIIGEDAVKDMIERVR</sequence>
<proteinExistence type="predicted"/>
<gene>
    <name evidence="1" type="primary">85</name>
    <name evidence="1" type="ORF">SEA_JUMBO_85</name>
</gene>
<protein>
    <submittedName>
        <fullName evidence="1">Uncharacterized protein</fullName>
    </submittedName>
</protein>
<organism evidence="1 2">
    <name type="scientific">Gordonia phage Jumbo</name>
    <dbReference type="NCBI Taxonomy" id="1887650"/>
    <lineage>
        <taxon>Viruses</taxon>
        <taxon>Duplodnaviria</taxon>
        <taxon>Heunggongvirae</taxon>
        <taxon>Uroviricota</taxon>
        <taxon>Caudoviricetes</taxon>
        <taxon>Gorjumvirus</taxon>
        <taxon>Gorjumvirus jumbo</taxon>
    </lineage>
</organism>
<name>A0A1B3B0Q3_9CAUD</name>